<feature type="domain" description="TonB-dependent receptor plug" evidence="11">
    <location>
        <begin position="51"/>
        <end position="156"/>
    </location>
</feature>
<keyword evidence="8" id="KW-0472">Membrane</keyword>
<dbReference type="InterPro" id="IPR000531">
    <property type="entry name" value="Beta-barrel_TonB"/>
</dbReference>
<keyword evidence="3" id="KW-0410">Iron transport</keyword>
<keyword evidence="12" id="KW-0675">Receptor</keyword>
<evidence type="ECO:0000256" key="4">
    <source>
        <dbReference type="ARBA" id="ARBA00022692"/>
    </source>
</evidence>
<keyword evidence="9" id="KW-0998">Cell outer membrane</keyword>
<dbReference type="InterPro" id="IPR039426">
    <property type="entry name" value="TonB-dep_rcpt-like"/>
</dbReference>
<dbReference type="PANTHER" id="PTHR32552">
    <property type="entry name" value="FERRICHROME IRON RECEPTOR-RELATED"/>
    <property type="match status" value="1"/>
</dbReference>
<keyword evidence="5" id="KW-0408">Iron</keyword>
<dbReference type="InterPro" id="IPR036942">
    <property type="entry name" value="Beta-barrel_TonB_sf"/>
</dbReference>
<evidence type="ECO:0000256" key="2">
    <source>
        <dbReference type="ARBA" id="ARBA00022448"/>
    </source>
</evidence>
<keyword evidence="7" id="KW-0798">TonB box</keyword>
<accession>A0A3B0T5Q8</accession>
<comment type="subcellular location">
    <subcellularLocation>
        <location evidence="1">Cell outer membrane</location>
        <topology evidence="1">Multi-pass membrane protein</topology>
    </subcellularLocation>
</comment>
<evidence type="ECO:0000256" key="1">
    <source>
        <dbReference type="ARBA" id="ARBA00004571"/>
    </source>
</evidence>
<dbReference type="Pfam" id="PF00593">
    <property type="entry name" value="TonB_dep_Rec_b-barrel"/>
    <property type="match status" value="1"/>
</dbReference>
<dbReference type="Pfam" id="PF07715">
    <property type="entry name" value="Plug"/>
    <property type="match status" value="1"/>
</dbReference>
<dbReference type="GO" id="GO:0006826">
    <property type="term" value="P:iron ion transport"/>
    <property type="evidence" value="ECO:0007669"/>
    <property type="project" value="UniProtKB-KW"/>
</dbReference>
<evidence type="ECO:0000256" key="5">
    <source>
        <dbReference type="ARBA" id="ARBA00023004"/>
    </source>
</evidence>
<evidence type="ECO:0000256" key="6">
    <source>
        <dbReference type="ARBA" id="ARBA00023065"/>
    </source>
</evidence>
<evidence type="ECO:0000256" key="8">
    <source>
        <dbReference type="ARBA" id="ARBA00023136"/>
    </source>
</evidence>
<feature type="domain" description="TonB-dependent receptor-like beta-barrel" evidence="10">
    <location>
        <begin position="332"/>
        <end position="785"/>
    </location>
</feature>
<dbReference type="AlphaFoldDB" id="A0A3B0T5Q8"/>
<evidence type="ECO:0000256" key="7">
    <source>
        <dbReference type="ARBA" id="ARBA00023077"/>
    </source>
</evidence>
<evidence type="ECO:0000313" key="12">
    <source>
        <dbReference type="EMBL" id="VAW02266.1"/>
    </source>
</evidence>
<dbReference type="SUPFAM" id="SSF56935">
    <property type="entry name" value="Porins"/>
    <property type="match status" value="1"/>
</dbReference>
<evidence type="ECO:0000259" key="11">
    <source>
        <dbReference type="Pfam" id="PF07715"/>
    </source>
</evidence>
<dbReference type="PROSITE" id="PS52016">
    <property type="entry name" value="TONB_DEPENDENT_REC_3"/>
    <property type="match status" value="1"/>
</dbReference>
<keyword evidence="2" id="KW-0813">Transport</keyword>
<reference evidence="12" key="1">
    <citation type="submission" date="2018-06" db="EMBL/GenBank/DDBJ databases">
        <authorList>
            <person name="Zhirakovskaya E."/>
        </authorList>
    </citation>
    <scope>NUCLEOTIDE SEQUENCE</scope>
</reference>
<dbReference type="InterPro" id="IPR012910">
    <property type="entry name" value="Plug_dom"/>
</dbReference>
<proteinExistence type="predicted"/>
<name>A0A3B0T5Q8_9ZZZZ</name>
<gene>
    <name evidence="12" type="ORF">MNBD_ALPHA01-1994</name>
</gene>
<evidence type="ECO:0000256" key="9">
    <source>
        <dbReference type="ARBA" id="ARBA00023237"/>
    </source>
</evidence>
<sequence>MFGKKQLLSSAAIAVAFTTPGSFAYGEEADDKGAGLEEVVVTSRKTEENILDVPLAITVFNAATIESAGIDNMSDVASLTPGLNFYNPIGESLATPIIRGVAQTDIFGENNTAVFVDGVYVSSRSGINMSQLDIARIEVIKGPQSAMYGRNAFSGAINIVTAEPGDEVSGKIVGTVGNEGKFAAQASISGPIVEDKMSGRLSLSYDTWNGSYDNAVENGPDIGGYEFKTINGSLYITPNENFTALFTGYYSDDQLDDSPMSAVPANCEDQDAFTGDGLRYQNFCGVLPSIEKGDLFISKGATGTKREILRLSAKLEWESEIGTFESLTGYGRLKSQVKNDYARGNDGFDMVYLTSDGFLSPSPGTAGYFTPSLMRFDSFKVDFVDHGSRSVERDFSQEFRYSSPTDRSVRGSIGVFYYNARRAFDDGGAFMTNAVLPDDFTTYGPIFTFPAGPTVGVIPLGNYIFSSFYDFGAIPEEGVFSDDDFSKEESISGFGYVEADLADGLVGRVEVRYTSDKKSFRRPGESVGEVGVNCVFANGISNCNDKWTNWTTRFSFEYHPTDDWLLFATVAKGAKSGGFDGFSLGGGISGVSSFDPESNWTYEIGAKGRMMDGRLIGELSVYYIDWDNIVVPQVVDAVIPGGGAALPVSVNANAGTAKVTGAELSVQAMLSEGFTINFGASYTNSRFIDAQVESFEEFPSFAPNGDISGNKLLRQPKWQFNISPIYETQINEDIGMFIRADIMHEGKSFVGNTNQAIIPGRTKVNARGGVRMSGGLEVELWVENLFNDNKAEAAFRDVYLNNTVDGMTSGDNTLFPWRMSVIHPRLRTFGITARYKF</sequence>
<evidence type="ECO:0000256" key="3">
    <source>
        <dbReference type="ARBA" id="ARBA00022496"/>
    </source>
</evidence>
<dbReference type="EMBL" id="UOEJ01000159">
    <property type="protein sequence ID" value="VAW02266.1"/>
    <property type="molecule type" value="Genomic_DNA"/>
</dbReference>
<evidence type="ECO:0000259" key="10">
    <source>
        <dbReference type="Pfam" id="PF00593"/>
    </source>
</evidence>
<dbReference type="PANTHER" id="PTHR32552:SF81">
    <property type="entry name" value="TONB-DEPENDENT OUTER MEMBRANE RECEPTOR"/>
    <property type="match status" value="1"/>
</dbReference>
<organism evidence="12">
    <name type="scientific">hydrothermal vent metagenome</name>
    <dbReference type="NCBI Taxonomy" id="652676"/>
    <lineage>
        <taxon>unclassified sequences</taxon>
        <taxon>metagenomes</taxon>
        <taxon>ecological metagenomes</taxon>
    </lineage>
</organism>
<keyword evidence="6" id="KW-0406">Ion transport</keyword>
<dbReference type="GO" id="GO:0009279">
    <property type="term" value="C:cell outer membrane"/>
    <property type="evidence" value="ECO:0007669"/>
    <property type="project" value="UniProtKB-SubCell"/>
</dbReference>
<protein>
    <submittedName>
        <fullName evidence="12">TonB-dependent receptor</fullName>
    </submittedName>
</protein>
<keyword evidence="4" id="KW-0812">Transmembrane</keyword>
<dbReference type="Gene3D" id="2.40.170.20">
    <property type="entry name" value="TonB-dependent receptor, beta-barrel domain"/>
    <property type="match status" value="2"/>
</dbReference>